<name>A0A645CLJ5_9ZZZZ</name>
<comment type="caution">
    <text evidence="2">The sequence shown here is derived from an EMBL/GenBank/DDBJ whole genome shotgun (WGS) entry which is preliminary data.</text>
</comment>
<evidence type="ECO:0000259" key="1">
    <source>
        <dbReference type="Pfam" id="PF12439"/>
    </source>
</evidence>
<dbReference type="GO" id="GO:0005975">
    <property type="term" value="P:carbohydrate metabolic process"/>
    <property type="evidence" value="ECO:0007669"/>
    <property type="project" value="InterPro"/>
</dbReference>
<organism evidence="2">
    <name type="scientific">bioreactor metagenome</name>
    <dbReference type="NCBI Taxonomy" id="1076179"/>
    <lineage>
        <taxon>unclassified sequences</taxon>
        <taxon>metagenomes</taxon>
        <taxon>ecological metagenomes</taxon>
    </lineage>
</organism>
<sequence length="99" mass="12041">MRLYENYPYLHMQFSKKNVYNHQPNWYKNIEYYKEQERGYAYKEDLMVPGYFEMPVKKGESIIFSAGISEVSPSKLAKLWEDELARRHERTDMFTTLKN</sequence>
<dbReference type="Pfam" id="PF12439">
    <property type="entry name" value="GDE_N"/>
    <property type="match status" value="1"/>
</dbReference>
<dbReference type="AlphaFoldDB" id="A0A645CLJ5"/>
<proteinExistence type="predicted"/>
<evidence type="ECO:0000313" key="2">
    <source>
        <dbReference type="EMBL" id="MPM77856.1"/>
    </source>
</evidence>
<dbReference type="SUPFAM" id="SSF48208">
    <property type="entry name" value="Six-hairpin glycosidases"/>
    <property type="match status" value="1"/>
</dbReference>
<feature type="domain" description="Glycogen debranching enzyme bacterial and archaeal type N-terminal" evidence="1">
    <location>
        <begin position="2"/>
        <end position="62"/>
    </location>
</feature>
<dbReference type="InterPro" id="IPR024742">
    <property type="entry name" value="Glycogen_debranch_N"/>
</dbReference>
<protein>
    <recommendedName>
        <fullName evidence="1">Glycogen debranching enzyme bacterial and archaeal type N-terminal domain-containing protein</fullName>
    </recommendedName>
</protein>
<dbReference type="EMBL" id="VSSQ01028231">
    <property type="protein sequence ID" value="MPM77856.1"/>
    <property type="molecule type" value="Genomic_DNA"/>
</dbReference>
<gene>
    <name evidence="2" type="ORF">SDC9_124864</name>
</gene>
<dbReference type="InterPro" id="IPR008928">
    <property type="entry name" value="6-hairpin_glycosidase_sf"/>
</dbReference>
<accession>A0A645CLJ5</accession>
<reference evidence="2" key="1">
    <citation type="submission" date="2019-08" db="EMBL/GenBank/DDBJ databases">
        <authorList>
            <person name="Kucharzyk K."/>
            <person name="Murdoch R.W."/>
            <person name="Higgins S."/>
            <person name="Loffler F."/>
        </authorList>
    </citation>
    <scope>NUCLEOTIDE SEQUENCE</scope>
</reference>